<comment type="similarity">
    <text evidence="2">Belongs to the methyltransferase superfamily. Trimethylguanosine synthase family.</text>
</comment>
<evidence type="ECO:0000256" key="6">
    <source>
        <dbReference type="ARBA" id="ARBA00049075"/>
    </source>
</evidence>
<dbReference type="FunFam" id="3.40.50.150:FF:000270">
    <property type="entry name" value="RNA methylase family protein"/>
    <property type="match status" value="1"/>
</dbReference>
<dbReference type="Gene3D" id="3.40.50.150">
    <property type="entry name" value="Vaccinia Virus protein VP39"/>
    <property type="match status" value="1"/>
</dbReference>
<feature type="region of interest" description="Disordered" evidence="8">
    <location>
        <begin position="1"/>
        <end position="20"/>
    </location>
</feature>
<comment type="catalytic activity">
    <reaction evidence="3">
        <text>a 5'-end (N(2),N(7)-dimethyl 5'-triphosphoguanosine)-ribonucleoside in snoRNA + S-adenosyl-L-methionine = a 5'-end (N(2),N(2),N(7)-trimethyl 5'-triphosphoguanosine)-ribonucleoside in snoRNA + S-adenosyl-L-homocysteine + H(+)</text>
        <dbReference type="Rhea" id="RHEA:78507"/>
        <dbReference type="Rhea" id="RHEA-COMP:19088"/>
        <dbReference type="Rhea" id="RHEA-COMP:19090"/>
        <dbReference type="ChEBI" id="CHEBI:15378"/>
        <dbReference type="ChEBI" id="CHEBI:57856"/>
        <dbReference type="ChEBI" id="CHEBI:59789"/>
        <dbReference type="ChEBI" id="CHEBI:167623"/>
        <dbReference type="ChEBI" id="CHEBI:172880"/>
    </reaction>
    <physiologicalReaction direction="left-to-right" evidence="3">
        <dbReference type="Rhea" id="RHEA:78508"/>
    </physiologicalReaction>
</comment>
<proteinExistence type="inferred from homology"/>
<evidence type="ECO:0000256" key="5">
    <source>
        <dbReference type="ARBA" id="ARBA00048763"/>
    </source>
</evidence>
<evidence type="ECO:0000256" key="8">
    <source>
        <dbReference type="SAM" id="MobiDB-lite"/>
    </source>
</evidence>
<evidence type="ECO:0000256" key="4">
    <source>
        <dbReference type="ARBA" id="ARBA00048740"/>
    </source>
</evidence>
<dbReference type="GO" id="GO:0071164">
    <property type="term" value="F:RNA cap trimethylguanosine synthase activity"/>
    <property type="evidence" value="ECO:0007669"/>
    <property type="project" value="TreeGrafter"/>
</dbReference>
<reference evidence="9" key="1">
    <citation type="submission" date="2022-11" db="EMBL/GenBank/DDBJ databases">
        <title>Chromosomal genome sequence assembly and mating type (MAT) locus characterization of the leprose asexual lichenized fungus Lepraria neglecta (Nyl.) Erichsen.</title>
        <authorList>
            <person name="Allen J.L."/>
            <person name="Pfeffer B."/>
        </authorList>
    </citation>
    <scope>NUCLEOTIDE SEQUENCE</scope>
    <source>
        <strain evidence="9">Allen 5258</strain>
    </source>
</reference>
<comment type="catalytic activity">
    <reaction evidence="4">
        <text>a 5'-end (N(7)-methyl 5'-triphosphoguanosine)-ribonucleoside in snoRNA + S-adenosyl-L-methionine = a 5'-end (N(2),N(7)-dimethyl 5'-triphosphoguanosine)-ribonucleoside in snoRNA + S-adenosyl-L-homocysteine + H(+)</text>
        <dbReference type="Rhea" id="RHEA:78475"/>
        <dbReference type="Rhea" id="RHEA-COMP:19086"/>
        <dbReference type="Rhea" id="RHEA-COMP:19088"/>
        <dbReference type="ChEBI" id="CHEBI:15378"/>
        <dbReference type="ChEBI" id="CHEBI:57856"/>
        <dbReference type="ChEBI" id="CHEBI:59789"/>
        <dbReference type="ChEBI" id="CHEBI:156461"/>
        <dbReference type="ChEBI" id="CHEBI:172880"/>
    </reaction>
    <physiologicalReaction direction="left-to-right" evidence="4">
        <dbReference type="Rhea" id="RHEA:78476"/>
    </physiologicalReaction>
</comment>
<dbReference type="GO" id="GO:0005634">
    <property type="term" value="C:nucleus"/>
    <property type="evidence" value="ECO:0007669"/>
    <property type="project" value="TreeGrafter"/>
</dbReference>
<dbReference type="InterPro" id="IPR029063">
    <property type="entry name" value="SAM-dependent_MTases_sf"/>
</dbReference>
<evidence type="ECO:0000256" key="2">
    <source>
        <dbReference type="ARBA" id="ARBA00025783"/>
    </source>
</evidence>
<dbReference type="Pfam" id="PF09445">
    <property type="entry name" value="Methyltransf_15"/>
    <property type="match status" value="1"/>
</dbReference>
<dbReference type="Proteomes" id="UP001276659">
    <property type="component" value="Unassembled WGS sequence"/>
</dbReference>
<evidence type="ECO:0000256" key="1">
    <source>
        <dbReference type="ARBA" id="ARBA00018517"/>
    </source>
</evidence>
<dbReference type="CDD" id="cd02440">
    <property type="entry name" value="AdoMet_MTases"/>
    <property type="match status" value="1"/>
</dbReference>
<dbReference type="InterPro" id="IPR019012">
    <property type="entry name" value="RNA_cap_Gua-N2-MeTrfase"/>
</dbReference>
<sequence length="247" mass="27938">MDRNSQDGDNEFESNTPPKGCQHYANLSDMPWDIQKYYDQRYSIFSQYDEGIWMTEDAWFGVTPEPVAKKVAEHVAEAAPESKAILIDCFAGVGGNVIAFARSGRWRRVYAIEKDPRALACAKHNAEIYGVRDQISWYEGDCFKILRNELADLGKHSVVFASPPWGGPGYRSDTVFDLTRMQPYTLLDLLKPLQKLANNVVLYLPRTSDMRQLAAQSRGSSKTMVMHYCMEGASKAICAYFGAFTFR</sequence>
<comment type="catalytic activity">
    <reaction evidence="6">
        <text>a 5'-end (N(7)-methyl 5'-triphosphoguanosine)-ribonucleoside in snRNA + S-adenosyl-L-methionine = a 5'-end (N(2),N(7)-dimethyl 5'-triphosphoguanosine)-ribonucleoside in snRNA + S-adenosyl-L-homocysteine + H(+)</text>
        <dbReference type="Rhea" id="RHEA:78471"/>
        <dbReference type="Rhea" id="RHEA-COMP:19085"/>
        <dbReference type="Rhea" id="RHEA-COMP:19087"/>
        <dbReference type="ChEBI" id="CHEBI:15378"/>
        <dbReference type="ChEBI" id="CHEBI:57856"/>
        <dbReference type="ChEBI" id="CHEBI:59789"/>
        <dbReference type="ChEBI" id="CHEBI:156461"/>
        <dbReference type="ChEBI" id="CHEBI:172880"/>
    </reaction>
    <physiologicalReaction direction="left-to-right" evidence="6">
        <dbReference type="Rhea" id="RHEA:78472"/>
    </physiologicalReaction>
</comment>
<comment type="caution">
    <text evidence="9">The sequence shown here is derived from an EMBL/GenBank/DDBJ whole genome shotgun (WGS) entry which is preliminary data.</text>
</comment>
<dbReference type="SUPFAM" id="SSF53335">
    <property type="entry name" value="S-adenosyl-L-methionine-dependent methyltransferases"/>
    <property type="match status" value="1"/>
</dbReference>
<dbReference type="AlphaFoldDB" id="A0AAE0DPS6"/>
<evidence type="ECO:0000313" key="10">
    <source>
        <dbReference type="Proteomes" id="UP001276659"/>
    </source>
</evidence>
<comment type="catalytic activity">
    <reaction evidence="5">
        <text>a 5'-end (N(2),N(7)-dimethyl 5'-triphosphoguanosine)-ribonucleoside in snRNA + S-adenosyl-L-methionine = a 5'-end (N(2),N(2),N(7)-trimethyl 5'-triphosphoguanosine)-ribonucleoside in snRNA + S-adenosyl-L-homocysteine + H(+)</text>
        <dbReference type="Rhea" id="RHEA:78479"/>
        <dbReference type="Rhea" id="RHEA-COMP:19087"/>
        <dbReference type="Rhea" id="RHEA-COMP:19089"/>
        <dbReference type="ChEBI" id="CHEBI:15378"/>
        <dbReference type="ChEBI" id="CHEBI:57856"/>
        <dbReference type="ChEBI" id="CHEBI:59789"/>
        <dbReference type="ChEBI" id="CHEBI:167623"/>
        <dbReference type="ChEBI" id="CHEBI:172880"/>
    </reaction>
    <physiologicalReaction direction="left-to-right" evidence="5">
        <dbReference type="Rhea" id="RHEA:78480"/>
    </physiologicalReaction>
</comment>
<evidence type="ECO:0000256" key="7">
    <source>
        <dbReference type="ARBA" id="ARBA00049790"/>
    </source>
</evidence>
<name>A0AAE0DPS6_9LECA</name>
<dbReference type="PANTHER" id="PTHR14741">
    <property type="entry name" value="S-ADENOSYLMETHIONINE-DEPENDENT METHYLTRANSFERASE RELATED"/>
    <property type="match status" value="1"/>
</dbReference>
<accession>A0AAE0DPS6</accession>
<keyword evidence="10" id="KW-1185">Reference proteome</keyword>
<dbReference type="PANTHER" id="PTHR14741:SF32">
    <property type="entry name" value="TRIMETHYLGUANOSINE SYNTHASE"/>
    <property type="match status" value="1"/>
</dbReference>
<organism evidence="9 10">
    <name type="scientific">Lepraria neglecta</name>
    <dbReference type="NCBI Taxonomy" id="209136"/>
    <lineage>
        <taxon>Eukaryota</taxon>
        <taxon>Fungi</taxon>
        <taxon>Dikarya</taxon>
        <taxon>Ascomycota</taxon>
        <taxon>Pezizomycotina</taxon>
        <taxon>Lecanoromycetes</taxon>
        <taxon>OSLEUM clade</taxon>
        <taxon>Lecanoromycetidae</taxon>
        <taxon>Lecanorales</taxon>
        <taxon>Lecanorineae</taxon>
        <taxon>Stereocaulaceae</taxon>
        <taxon>Lepraria</taxon>
    </lineage>
</organism>
<evidence type="ECO:0000313" key="9">
    <source>
        <dbReference type="EMBL" id="KAK3175008.1"/>
    </source>
</evidence>
<dbReference type="EMBL" id="JASNWA010000006">
    <property type="protein sequence ID" value="KAK3175008.1"/>
    <property type="molecule type" value="Genomic_DNA"/>
</dbReference>
<protein>
    <recommendedName>
        <fullName evidence="1">Trimethylguanosine synthase</fullName>
    </recommendedName>
    <alternativeName>
        <fullName evidence="7">Cap-specific guanine-N(2) methyltransferase</fullName>
    </alternativeName>
</protein>
<gene>
    <name evidence="9" type="ORF">OEA41_002254</name>
</gene>
<evidence type="ECO:0000256" key="3">
    <source>
        <dbReference type="ARBA" id="ARBA00047418"/>
    </source>
</evidence>